<comment type="caution">
    <text evidence="1">The sequence shown here is derived from an EMBL/GenBank/DDBJ whole genome shotgun (WGS) entry which is preliminary data.</text>
</comment>
<dbReference type="EMBL" id="QEKT01000005">
    <property type="protein sequence ID" value="PVY84130.1"/>
    <property type="molecule type" value="Genomic_DNA"/>
</dbReference>
<dbReference type="InterPro" id="IPR010982">
    <property type="entry name" value="Lambda_DNA-bd_dom_sf"/>
</dbReference>
<sequence length="181" mass="20341">MNNIKKLQELTKISDQDLAEALQVDSNQLATWQGGQVMPSASQIEELCLVFSKVLDQRGNASQTQEHPIHIRLTSDYLFNLGITSSDWISLKWALEGEWAGDQLAVGLFQTGKLIKTVASNAEFIKAFAGYLILQTRGLYDPYIDEKNNNAQYDWRIIRLATDQNYGDLTPLLTSSNPTEM</sequence>
<dbReference type="SUPFAM" id="SSF47413">
    <property type="entry name" value="lambda repressor-like DNA-binding domains"/>
    <property type="match status" value="1"/>
</dbReference>
<keyword evidence="2" id="KW-1185">Reference proteome</keyword>
<dbReference type="Gene3D" id="1.10.260.40">
    <property type="entry name" value="lambda repressor-like DNA-binding domains"/>
    <property type="match status" value="1"/>
</dbReference>
<dbReference type="RefSeq" id="WP_089938835.1">
    <property type="nucleotide sequence ID" value="NZ_CAKOEX010000004.1"/>
</dbReference>
<evidence type="ECO:0000313" key="2">
    <source>
        <dbReference type="Proteomes" id="UP000245433"/>
    </source>
</evidence>
<proteinExistence type="predicted"/>
<dbReference type="OrthoDB" id="2141503at2"/>
<dbReference type="CDD" id="cd00093">
    <property type="entry name" value="HTH_XRE"/>
    <property type="match status" value="1"/>
</dbReference>
<reference evidence="1 2" key="1">
    <citation type="submission" date="2018-04" db="EMBL/GenBank/DDBJ databases">
        <title>Genomic Encyclopedia of Type Strains, Phase IV (KMG-IV): sequencing the most valuable type-strain genomes for metagenomic binning, comparative biology and taxonomic classification.</title>
        <authorList>
            <person name="Goeker M."/>
        </authorList>
    </citation>
    <scope>NUCLEOTIDE SEQUENCE [LARGE SCALE GENOMIC DNA]</scope>
    <source>
        <strain evidence="1 2">DSM 28795</strain>
    </source>
</reference>
<dbReference type="InterPro" id="IPR001387">
    <property type="entry name" value="Cro/C1-type_HTH"/>
</dbReference>
<dbReference type="GO" id="GO:0003677">
    <property type="term" value="F:DNA binding"/>
    <property type="evidence" value="ECO:0007669"/>
    <property type="project" value="InterPro"/>
</dbReference>
<organism evidence="1 2">
    <name type="scientific">Convivina intestini</name>
    <dbReference type="NCBI Taxonomy" id="1505726"/>
    <lineage>
        <taxon>Bacteria</taxon>
        <taxon>Bacillati</taxon>
        <taxon>Bacillota</taxon>
        <taxon>Bacilli</taxon>
        <taxon>Lactobacillales</taxon>
        <taxon>Lactobacillaceae</taxon>
        <taxon>Convivina</taxon>
    </lineage>
</organism>
<accession>A0A2U1D8Y0</accession>
<evidence type="ECO:0000313" key="1">
    <source>
        <dbReference type="EMBL" id="PVY84130.1"/>
    </source>
</evidence>
<evidence type="ECO:0008006" key="3">
    <source>
        <dbReference type="Google" id="ProtNLM"/>
    </source>
</evidence>
<dbReference type="Proteomes" id="UP000245433">
    <property type="component" value="Unassembled WGS sequence"/>
</dbReference>
<dbReference type="AlphaFoldDB" id="A0A2U1D8Y0"/>
<gene>
    <name evidence="1" type="ORF">C7384_1055</name>
</gene>
<name>A0A2U1D8Y0_9LACO</name>
<protein>
    <recommendedName>
        <fullName evidence="3">Helix-turn-helix protein</fullName>
    </recommendedName>
</protein>